<feature type="region of interest" description="Disordered" evidence="1">
    <location>
        <begin position="498"/>
        <end position="610"/>
    </location>
</feature>
<feature type="region of interest" description="Disordered" evidence="1">
    <location>
        <begin position="830"/>
        <end position="856"/>
    </location>
</feature>
<feature type="region of interest" description="Disordered" evidence="1">
    <location>
        <begin position="46"/>
        <end position="139"/>
    </location>
</feature>
<evidence type="ECO:0000313" key="2">
    <source>
        <dbReference type="EMBL" id="KAF9530369.1"/>
    </source>
</evidence>
<feature type="region of interest" description="Disordered" evidence="1">
    <location>
        <begin position="743"/>
        <end position="772"/>
    </location>
</feature>
<protein>
    <submittedName>
        <fullName evidence="2">Uncharacterized protein</fullName>
    </submittedName>
</protein>
<reference evidence="2" key="1">
    <citation type="submission" date="2020-11" db="EMBL/GenBank/DDBJ databases">
        <authorList>
            <consortium name="DOE Joint Genome Institute"/>
            <person name="Ahrendt S."/>
            <person name="Riley R."/>
            <person name="Andreopoulos W."/>
            <person name="Labutti K."/>
            <person name="Pangilinan J."/>
            <person name="Ruiz-Duenas F.J."/>
            <person name="Barrasa J.M."/>
            <person name="Sanchez-Garcia M."/>
            <person name="Camarero S."/>
            <person name="Miyauchi S."/>
            <person name="Serrano A."/>
            <person name="Linde D."/>
            <person name="Babiker R."/>
            <person name="Drula E."/>
            <person name="Ayuso-Fernandez I."/>
            <person name="Pacheco R."/>
            <person name="Padilla G."/>
            <person name="Ferreira P."/>
            <person name="Barriuso J."/>
            <person name="Kellner H."/>
            <person name="Castanera R."/>
            <person name="Alfaro M."/>
            <person name="Ramirez L."/>
            <person name="Pisabarro A.G."/>
            <person name="Kuo A."/>
            <person name="Tritt A."/>
            <person name="Lipzen A."/>
            <person name="He G."/>
            <person name="Yan M."/>
            <person name="Ng V."/>
            <person name="Cullen D."/>
            <person name="Martin F."/>
            <person name="Rosso M.-N."/>
            <person name="Henrissat B."/>
            <person name="Hibbett D."/>
            <person name="Martinez A.T."/>
            <person name="Grigoriev I.V."/>
        </authorList>
    </citation>
    <scope>NUCLEOTIDE SEQUENCE</scope>
    <source>
        <strain evidence="2">CBS 506.95</strain>
    </source>
</reference>
<feature type="region of interest" description="Disordered" evidence="1">
    <location>
        <begin position="466"/>
        <end position="485"/>
    </location>
</feature>
<feature type="compositionally biased region" description="Polar residues" evidence="1">
    <location>
        <begin position="551"/>
        <end position="573"/>
    </location>
</feature>
<feature type="region of interest" description="Disordered" evidence="1">
    <location>
        <begin position="786"/>
        <end position="816"/>
    </location>
</feature>
<accession>A0A9P6EK21</accession>
<name>A0A9P6EK21_9AGAR</name>
<evidence type="ECO:0000313" key="3">
    <source>
        <dbReference type="Proteomes" id="UP000807306"/>
    </source>
</evidence>
<proteinExistence type="predicted"/>
<feature type="compositionally biased region" description="Low complexity" evidence="1">
    <location>
        <begin position="668"/>
        <end position="681"/>
    </location>
</feature>
<dbReference type="AlphaFoldDB" id="A0A9P6EK21"/>
<feature type="compositionally biased region" description="Polar residues" evidence="1">
    <location>
        <begin position="48"/>
        <end position="79"/>
    </location>
</feature>
<sequence length="929" mass="99014">MKLVCGSFDFLQRRGACSSPAVIISFPSMSDSSSMRSSVRASMLLGRPQTTPMGPRTRQSTIRVSTVSEDAGPSSSTVAEASAPAMSPTFSPSSLPVSRSNSMSPKPLPSTPSPIQPKPLPSPIARTPSLPLLSGGPQLPSFTSIASPLLDEEFSGRNSAGGRTGSPLARSPSAGPSTPQTPLPSFSERHKMSSESEDDEETVPAYTYTQERDSVPQFPPMVLESISAPAKVSPIYQAHPKFVPPPAIKFETSTVPWKSMPLEAALWTFNSKELQEIVSRAIRSSSQESFIRLLTIDNLDNVLPNELERLEAERATTQARYRFLVHRRTMLFQALNSSSTAQARPEDAGSVSVVNKLTAQLAETITDCDLRLEELLKTNDQIAQVNKLMDIHSASALAIALRKLNGSYARRTKDLNTARDRIFQLESELDDAWKEAEKVAAELDDYETALSADDTEAVIETAEIVPVPLSPPGSPPPSVIPLKRRGSIPMKPTLMEVRTLSSPSSPTSRTVLLPQSGSGSPAAPTQFVFPPVALRQQSEDHDNSDAVSVRSFKSNKSSKSTQGAKVLRTSSVQAAKKRSFRASQGSLRINPAASHGRKHSTGSGRKTPFVEDAPPIPDLPLHFVNPAASAGVQLLKGGMSQEFGYHGPPSANASSTLLHFDGIHGRQGSASTTGTASTSGSRLRPQEVAIPSTGITISQPLPSPVPTLRRQASLDTVCTVGKTTIAAIDAYRGKPVDDIYLRTGGTGSRTPRSTAPFSPIGPYSSTNIPTNIPWDDEEIQIIPRTPPYRSQTFNGRSSIDNPALPPRPPPKDPAKTIPSMWMNVDAVKATPTARSASSPMAASTSHSSNSGSSPVSMAASIPLSNISGASATASAVSETSSGLSRRSTTYDRLKGLTKRYSTSIPLFNVKVPKTGMKRVDEGRIGTSSG</sequence>
<feature type="region of interest" description="Disordered" evidence="1">
    <location>
        <begin position="665"/>
        <end position="684"/>
    </location>
</feature>
<keyword evidence="3" id="KW-1185">Reference proteome</keyword>
<feature type="region of interest" description="Disordered" evidence="1">
    <location>
        <begin position="153"/>
        <end position="203"/>
    </location>
</feature>
<evidence type="ECO:0000256" key="1">
    <source>
        <dbReference type="SAM" id="MobiDB-lite"/>
    </source>
</evidence>
<feature type="compositionally biased region" description="Polar residues" evidence="1">
    <location>
        <begin position="174"/>
        <end position="184"/>
    </location>
</feature>
<feature type="compositionally biased region" description="Low complexity" evidence="1">
    <location>
        <begin position="498"/>
        <end position="514"/>
    </location>
</feature>
<feature type="compositionally biased region" description="Pro residues" evidence="1">
    <location>
        <begin position="468"/>
        <end position="479"/>
    </location>
</feature>
<dbReference type="OrthoDB" id="3271284at2759"/>
<feature type="compositionally biased region" description="Low complexity" evidence="1">
    <location>
        <begin position="91"/>
        <end position="105"/>
    </location>
</feature>
<feature type="compositionally biased region" description="Low complexity" evidence="1">
    <location>
        <begin position="128"/>
        <end position="139"/>
    </location>
</feature>
<feature type="compositionally biased region" description="Polar residues" evidence="1">
    <location>
        <begin position="788"/>
        <end position="800"/>
    </location>
</feature>
<organism evidence="2 3">
    <name type="scientific">Crepidotus variabilis</name>
    <dbReference type="NCBI Taxonomy" id="179855"/>
    <lineage>
        <taxon>Eukaryota</taxon>
        <taxon>Fungi</taxon>
        <taxon>Dikarya</taxon>
        <taxon>Basidiomycota</taxon>
        <taxon>Agaricomycotina</taxon>
        <taxon>Agaricomycetes</taxon>
        <taxon>Agaricomycetidae</taxon>
        <taxon>Agaricales</taxon>
        <taxon>Agaricineae</taxon>
        <taxon>Crepidotaceae</taxon>
        <taxon>Crepidotus</taxon>
    </lineage>
</organism>
<gene>
    <name evidence="2" type="ORF">CPB83DRAFT_850790</name>
</gene>
<feature type="compositionally biased region" description="Pro residues" evidence="1">
    <location>
        <begin position="106"/>
        <end position="122"/>
    </location>
</feature>
<comment type="caution">
    <text evidence="2">The sequence shown here is derived from an EMBL/GenBank/DDBJ whole genome shotgun (WGS) entry which is preliminary data.</text>
</comment>
<dbReference type="Proteomes" id="UP000807306">
    <property type="component" value="Unassembled WGS sequence"/>
</dbReference>
<dbReference type="EMBL" id="MU157840">
    <property type="protein sequence ID" value="KAF9530369.1"/>
    <property type="molecule type" value="Genomic_DNA"/>
</dbReference>